<evidence type="ECO:0000313" key="2">
    <source>
        <dbReference type="EMBL" id="KAK4183347.1"/>
    </source>
</evidence>
<gene>
    <name evidence="2" type="ORF">QBC35DRAFT_342626</name>
</gene>
<sequence length="88" mass="10171">IPFRNTATWKMHEACTWLAVAFLSYMVLILVALLSVTRRQPPMPVKPDTIVGCMYYLVESQMLKDFQGLEATGRKERDRLIAEMGKMY</sequence>
<feature type="non-terminal residue" evidence="2">
    <location>
        <position position="88"/>
    </location>
</feature>
<evidence type="ECO:0000313" key="3">
    <source>
        <dbReference type="Proteomes" id="UP001302126"/>
    </source>
</evidence>
<keyword evidence="1" id="KW-1133">Transmembrane helix</keyword>
<organism evidence="2 3">
    <name type="scientific">Podospora australis</name>
    <dbReference type="NCBI Taxonomy" id="1536484"/>
    <lineage>
        <taxon>Eukaryota</taxon>
        <taxon>Fungi</taxon>
        <taxon>Dikarya</taxon>
        <taxon>Ascomycota</taxon>
        <taxon>Pezizomycotina</taxon>
        <taxon>Sordariomycetes</taxon>
        <taxon>Sordariomycetidae</taxon>
        <taxon>Sordariales</taxon>
        <taxon>Podosporaceae</taxon>
        <taxon>Podospora</taxon>
    </lineage>
</organism>
<proteinExistence type="predicted"/>
<comment type="caution">
    <text evidence="2">The sequence shown here is derived from an EMBL/GenBank/DDBJ whole genome shotgun (WGS) entry which is preliminary data.</text>
</comment>
<keyword evidence="1" id="KW-0472">Membrane</keyword>
<feature type="transmembrane region" description="Helical" evidence="1">
    <location>
        <begin position="16"/>
        <end position="36"/>
    </location>
</feature>
<keyword evidence="3" id="KW-1185">Reference proteome</keyword>
<keyword evidence="1" id="KW-0812">Transmembrane</keyword>
<name>A0AAN6WND9_9PEZI</name>
<reference evidence="2" key="2">
    <citation type="submission" date="2023-05" db="EMBL/GenBank/DDBJ databases">
        <authorList>
            <consortium name="Lawrence Berkeley National Laboratory"/>
            <person name="Steindorff A."/>
            <person name="Hensen N."/>
            <person name="Bonometti L."/>
            <person name="Westerberg I."/>
            <person name="Brannstrom I.O."/>
            <person name="Guillou S."/>
            <person name="Cros-Aarteil S."/>
            <person name="Calhoun S."/>
            <person name="Haridas S."/>
            <person name="Kuo A."/>
            <person name="Mondo S."/>
            <person name="Pangilinan J."/>
            <person name="Riley R."/>
            <person name="Labutti K."/>
            <person name="Andreopoulos B."/>
            <person name="Lipzen A."/>
            <person name="Chen C."/>
            <person name="Yanf M."/>
            <person name="Daum C."/>
            <person name="Ng V."/>
            <person name="Clum A."/>
            <person name="Ohm R."/>
            <person name="Martin F."/>
            <person name="Silar P."/>
            <person name="Natvig D."/>
            <person name="Lalanne C."/>
            <person name="Gautier V."/>
            <person name="Ament-Velasquez S.L."/>
            <person name="Kruys A."/>
            <person name="Hutchinson M.I."/>
            <person name="Powell A.J."/>
            <person name="Barry K."/>
            <person name="Miller A.N."/>
            <person name="Grigoriev I.V."/>
            <person name="Debuchy R."/>
            <person name="Gladieux P."/>
            <person name="Thoren M.H."/>
            <person name="Johannesson H."/>
        </authorList>
    </citation>
    <scope>NUCLEOTIDE SEQUENCE</scope>
    <source>
        <strain evidence="2">PSN309</strain>
    </source>
</reference>
<dbReference type="EMBL" id="MU864556">
    <property type="protein sequence ID" value="KAK4183347.1"/>
    <property type="molecule type" value="Genomic_DNA"/>
</dbReference>
<protein>
    <submittedName>
        <fullName evidence="2">Uncharacterized protein</fullName>
    </submittedName>
</protein>
<dbReference type="Proteomes" id="UP001302126">
    <property type="component" value="Unassembled WGS sequence"/>
</dbReference>
<accession>A0AAN6WND9</accession>
<reference evidence="2" key="1">
    <citation type="journal article" date="2023" name="Mol. Phylogenet. Evol.">
        <title>Genome-scale phylogeny and comparative genomics of the fungal order Sordariales.</title>
        <authorList>
            <person name="Hensen N."/>
            <person name="Bonometti L."/>
            <person name="Westerberg I."/>
            <person name="Brannstrom I.O."/>
            <person name="Guillou S."/>
            <person name="Cros-Aarteil S."/>
            <person name="Calhoun S."/>
            <person name="Haridas S."/>
            <person name="Kuo A."/>
            <person name="Mondo S."/>
            <person name="Pangilinan J."/>
            <person name="Riley R."/>
            <person name="LaButti K."/>
            <person name="Andreopoulos B."/>
            <person name="Lipzen A."/>
            <person name="Chen C."/>
            <person name="Yan M."/>
            <person name="Daum C."/>
            <person name="Ng V."/>
            <person name="Clum A."/>
            <person name="Steindorff A."/>
            <person name="Ohm R.A."/>
            <person name="Martin F."/>
            <person name="Silar P."/>
            <person name="Natvig D.O."/>
            <person name="Lalanne C."/>
            <person name="Gautier V."/>
            <person name="Ament-Velasquez S.L."/>
            <person name="Kruys A."/>
            <person name="Hutchinson M.I."/>
            <person name="Powell A.J."/>
            <person name="Barry K."/>
            <person name="Miller A.N."/>
            <person name="Grigoriev I.V."/>
            <person name="Debuchy R."/>
            <person name="Gladieux P."/>
            <person name="Hiltunen Thoren M."/>
            <person name="Johannesson H."/>
        </authorList>
    </citation>
    <scope>NUCLEOTIDE SEQUENCE</scope>
    <source>
        <strain evidence="2">PSN309</strain>
    </source>
</reference>
<dbReference type="AlphaFoldDB" id="A0AAN6WND9"/>
<evidence type="ECO:0000256" key="1">
    <source>
        <dbReference type="SAM" id="Phobius"/>
    </source>
</evidence>
<feature type="non-terminal residue" evidence="2">
    <location>
        <position position="1"/>
    </location>
</feature>